<comment type="caution">
    <text evidence="3">The sequence shown here is derived from an EMBL/GenBank/DDBJ whole genome shotgun (WGS) entry which is preliminary data.</text>
</comment>
<proteinExistence type="predicted"/>
<dbReference type="AlphaFoldDB" id="A0A833H3X0"/>
<sequence>MKKTIANWGMYPVIEAEEIESIRPEAISSMLGKEPVIARGLGRSYGDASLSGRVFNDLPRNRFLSFDEKSGLLTCEAGVSLQEVLDTFVPRGWFLPVTPGTKFVTVGGAVASDVHGKNHHVSGSFCRHVTRIRLLMADGTVQECSPVKNADLFRATAGGMGLTGLILDVSLYMKRIETSMIRQVSYRARDLDEMFTLINEHEHSTYTVSWMDCLARGRSRGRGILFTGEHATLKDVAGTKFEKEPFTLPHKLPLTVPFVLPSFVLNSLTVQAFNLAVYSSHLAKKKEGLVDYDKFFYPLDFIHNWNRIYGRAGFLQYQFVLPDRTAYDGMVRILDEISSHRLGSFLVVFKRCGDPMAVSQAGKKGAPPQFPLSFPLLGYSLAMDFAIRPGMMEFLDRLDEIVQSFGGRVYLTKDARLKAEMLRRMYPATKEFLAIRKKVDPKGRFQSLLSQRLKL</sequence>
<dbReference type="Proteomes" id="UP000460298">
    <property type="component" value="Unassembled WGS sequence"/>
</dbReference>
<dbReference type="InterPro" id="IPR016166">
    <property type="entry name" value="FAD-bd_PCMH"/>
</dbReference>
<dbReference type="EMBL" id="WBUI01000003">
    <property type="protein sequence ID" value="KAB2934276.1"/>
    <property type="molecule type" value="Genomic_DNA"/>
</dbReference>
<dbReference type="Pfam" id="PF01565">
    <property type="entry name" value="FAD_binding_4"/>
    <property type="match status" value="1"/>
</dbReference>
<name>A0A833H3X0_9LEPT</name>
<feature type="domain" description="FAD-binding PCMH-type" evidence="2">
    <location>
        <begin position="1"/>
        <end position="176"/>
    </location>
</feature>
<dbReference type="InterPro" id="IPR016169">
    <property type="entry name" value="FAD-bd_PCMH_sub2"/>
</dbReference>
<evidence type="ECO:0000313" key="3">
    <source>
        <dbReference type="EMBL" id="KAB2934276.1"/>
    </source>
</evidence>
<dbReference type="InterPro" id="IPR007173">
    <property type="entry name" value="ALO_C"/>
</dbReference>
<accession>A0A833H3X0</accession>
<dbReference type="GO" id="GO:0003885">
    <property type="term" value="F:D-arabinono-1,4-lactone oxidase activity"/>
    <property type="evidence" value="ECO:0007669"/>
    <property type="project" value="InterPro"/>
</dbReference>
<gene>
    <name evidence="3" type="ORF">F9K24_04415</name>
</gene>
<dbReference type="InterPro" id="IPR010031">
    <property type="entry name" value="FAD_lactone_oxidase-like"/>
</dbReference>
<dbReference type="Gene3D" id="3.30.465.10">
    <property type="match status" value="1"/>
</dbReference>
<dbReference type="InterPro" id="IPR006094">
    <property type="entry name" value="Oxid_FAD_bind_N"/>
</dbReference>
<dbReference type="PROSITE" id="PS51387">
    <property type="entry name" value="FAD_PCMH"/>
    <property type="match status" value="1"/>
</dbReference>
<dbReference type="InterPro" id="IPR036318">
    <property type="entry name" value="FAD-bd_PCMH-like_sf"/>
</dbReference>
<dbReference type="PANTHER" id="PTHR43762:SF1">
    <property type="entry name" value="D-ARABINONO-1,4-LACTONE OXIDASE"/>
    <property type="match status" value="1"/>
</dbReference>
<dbReference type="PANTHER" id="PTHR43762">
    <property type="entry name" value="L-GULONOLACTONE OXIDASE"/>
    <property type="match status" value="1"/>
</dbReference>
<evidence type="ECO:0000313" key="4">
    <source>
        <dbReference type="Proteomes" id="UP000460298"/>
    </source>
</evidence>
<protein>
    <submittedName>
        <fullName evidence="3">FAD-binding oxidoreductase</fullName>
    </submittedName>
</protein>
<dbReference type="GO" id="GO:0071949">
    <property type="term" value="F:FAD binding"/>
    <property type="evidence" value="ECO:0007669"/>
    <property type="project" value="InterPro"/>
</dbReference>
<reference evidence="3 4" key="1">
    <citation type="submission" date="2019-10" db="EMBL/GenBank/DDBJ databases">
        <title>Extracellular Electron Transfer in a Candidatus Methanoperedens spp. Enrichment Culture.</title>
        <authorList>
            <person name="Berger S."/>
            <person name="Rangel Shaw D."/>
            <person name="Berben T."/>
            <person name="In 'T Zandt M."/>
            <person name="Frank J."/>
            <person name="Reimann J."/>
            <person name="Jetten M.S.M."/>
            <person name="Welte C.U."/>
        </authorList>
    </citation>
    <scope>NUCLEOTIDE SEQUENCE [LARGE SCALE GENOMIC DNA]</scope>
    <source>
        <strain evidence="3">SB12</strain>
    </source>
</reference>
<evidence type="ECO:0000256" key="1">
    <source>
        <dbReference type="ARBA" id="ARBA00023002"/>
    </source>
</evidence>
<evidence type="ECO:0000259" key="2">
    <source>
        <dbReference type="PROSITE" id="PS51387"/>
    </source>
</evidence>
<organism evidence="3 4">
    <name type="scientific">Leptonema illini</name>
    <dbReference type="NCBI Taxonomy" id="183"/>
    <lineage>
        <taxon>Bacteria</taxon>
        <taxon>Pseudomonadati</taxon>
        <taxon>Spirochaetota</taxon>
        <taxon>Spirochaetia</taxon>
        <taxon>Leptospirales</taxon>
        <taxon>Leptospiraceae</taxon>
        <taxon>Leptonema</taxon>
    </lineage>
</organism>
<keyword evidence="1" id="KW-0560">Oxidoreductase</keyword>
<dbReference type="GO" id="GO:0016020">
    <property type="term" value="C:membrane"/>
    <property type="evidence" value="ECO:0007669"/>
    <property type="project" value="InterPro"/>
</dbReference>
<dbReference type="SUPFAM" id="SSF56176">
    <property type="entry name" value="FAD-binding/transporter-associated domain-like"/>
    <property type="match status" value="1"/>
</dbReference>
<dbReference type="Pfam" id="PF04030">
    <property type="entry name" value="ALO"/>
    <property type="match status" value="1"/>
</dbReference>